<protein>
    <recommendedName>
        <fullName evidence="4">Endonuclease/exonuclease/phosphatase family protein</fullName>
    </recommendedName>
</protein>
<accession>A0A072UPJ2</accession>
<reference evidence="1 3" key="2">
    <citation type="journal article" date="2014" name="BMC Genomics">
        <title>An improved genome release (version Mt4.0) for the model legume Medicago truncatula.</title>
        <authorList>
            <person name="Tang H."/>
            <person name="Krishnakumar V."/>
            <person name="Bidwell S."/>
            <person name="Rosen B."/>
            <person name="Chan A."/>
            <person name="Zhou S."/>
            <person name="Gentzbittel L."/>
            <person name="Childs K.L."/>
            <person name="Yandell M."/>
            <person name="Gundlach H."/>
            <person name="Mayer K.F."/>
            <person name="Schwartz D.C."/>
            <person name="Town C.D."/>
        </authorList>
    </citation>
    <scope>GENOME REANNOTATION</scope>
    <source>
        <strain evidence="1">A17</strain>
        <strain evidence="2 3">cv. Jemalong A17</strain>
    </source>
</reference>
<evidence type="ECO:0000313" key="1">
    <source>
        <dbReference type="EMBL" id="KEH27765.1"/>
    </source>
</evidence>
<proteinExistence type="predicted"/>
<evidence type="ECO:0000313" key="3">
    <source>
        <dbReference type="Proteomes" id="UP000002051"/>
    </source>
</evidence>
<dbReference type="PaxDb" id="3880-AES96248"/>
<dbReference type="EnsemblPlants" id="KEH27765">
    <property type="protein sequence ID" value="KEH27765"/>
    <property type="gene ID" value="MTR_5g034955"/>
</dbReference>
<gene>
    <name evidence="1" type="ordered locus">MTR_5g034955</name>
</gene>
<dbReference type="InterPro" id="IPR036691">
    <property type="entry name" value="Endo/exonu/phosph_ase_sf"/>
</dbReference>
<dbReference type="HOGENOM" id="CLU_1922470_0_0_1"/>
<dbReference type="AlphaFoldDB" id="A0A072UPJ2"/>
<sequence>AKKRLWGKLLEFRREIGEASWCILGDFNVVCHGKERRVVNMDPTTSQAIEINHFDQFLREADLEDLRFLGRRFTWYHPNDVSMNRIDIVLVSRSESWCGGGGGVSLDTSEECFRPLSLDSQGRRVGLGSKTV</sequence>
<keyword evidence="3" id="KW-1185">Reference proteome</keyword>
<name>A0A072UPJ2_MEDTR</name>
<feature type="non-terminal residue" evidence="1">
    <location>
        <position position="1"/>
    </location>
</feature>
<reference evidence="2" key="3">
    <citation type="submission" date="2015-04" db="UniProtKB">
        <authorList>
            <consortium name="EnsemblPlants"/>
        </authorList>
    </citation>
    <scope>IDENTIFICATION</scope>
    <source>
        <strain evidence="2">cv. Jemalong A17</strain>
    </source>
</reference>
<organism evidence="1 3">
    <name type="scientific">Medicago truncatula</name>
    <name type="common">Barrel medic</name>
    <name type="synonym">Medicago tribuloides</name>
    <dbReference type="NCBI Taxonomy" id="3880"/>
    <lineage>
        <taxon>Eukaryota</taxon>
        <taxon>Viridiplantae</taxon>
        <taxon>Streptophyta</taxon>
        <taxon>Embryophyta</taxon>
        <taxon>Tracheophyta</taxon>
        <taxon>Spermatophyta</taxon>
        <taxon>Magnoliopsida</taxon>
        <taxon>eudicotyledons</taxon>
        <taxon>Gunneridae</taxon>
        <taxon>Pentapetalae</taxon>
        <taxon>rosids</taxon>
        <taxon>fabids</taxon>
        <taxon>Fabales</taxon>
        <taxon>Fabaceae</taxon>
        <taxon>Papilionoideae</taxon>
        <taxon>50 kb inversion clade</taxon>
        <taxon>NPAAA clade</taxon>
        <taxon>Hologalegina</taxon>
        <taxon>IRL clade</taxon>
        <taxon>Trifolieae</taxon>
        <taxon>Medicago</taxon>
    </lineage>
</organism>
<reference evidence="1 3" key="1">
    <citation type="journal article" date="2011" name="Nature">
        <title>The Medicago genome provides insight into the evolution of rhizobial symbioses.</title>
        <authorList>
            <person name="Young N.D."/>
            <person name="Debelle F."/>
            <person name="Oldroyd G.E."/>
            <person name="Geurts R."/>
            <person name="Cannon S.B."/>
            <person name="Udvardi M.K."/>
            <person name="Benedito V.A."/>
            <person name="Mayer K.F."/>
            <person name="Gouzy J."/>
            <person name="Schoof H."/>
            <person name="Van de Peer Y."/>
            <person name="Proost S."/>
            <person name="Cook D.R."/>
            <person name="Meyers B.C."/>
            <person name="Spannagl M."/>
            <person name="Cheung F."/>
            <person name="De Mita S."/>
            <person name="Krishnakumar V."/>
            <person name="Gundlach H."/>
            <person name="Zhou S."/>
            <person name="Mudge J."/>
            <person name="Bharti A.K."/>
            <person name="Murray J.D."/>
            <person name="Naoumkina M.A."/>
            <person name="Rosen B."/>
            <person name="Silverstein K.A."/>
            <person name="Tang H."/>
            <person name="Rombauts S."/>
            <person name="Zhao P.X."/>
            <person name="Zhou P."/>
            <person name="Barbe V."/>
            <person name="Bardou P."/>
            <person name="Bechner M."/>
            <person name="Bellec A."/>
            <person name="Berger A."/>
            <person name="Berges H."/>
            <person name="Bidwell S."/>
            <person name="Bisseling T."/>
            <person name="Choisne N."/>
            <person name="Couloux A."/>
            <person name="Denny R."/>
            <person name="Deshpande S."/>
            <person name="Dai X."/>
            <person name="Doyle J.J."/>
            <person name="Dudez A.M."/>
            <person name="Farmer A.D."/>
            <person name="Fouteau S."/>
            <person name="Franken C."/>
            <person name="Gibelin C."/>
            <person name="Gish J."/>
            <person name="Goldstein S."/>
            <person name="Gonzalez A.J."/>
            <person name="Green P.J."/>
            <person name="Hallab A."/>
            <person name="Hartog M."/>
            <person name="Hua A."/>
            <person name="Humphray S.J."/>
            <person name="Jeong D.H."/>
            <person name="Jing Y."/>
            <person name="Jocker A."/>
            <person name="Kenton S.M."/>
            <person name="Kim D.J."/>
            <person name="Klee K."/>
            <person name="Lai H."/>
            <person name="Lang C."/>
            <person name="Lin S."/>
            <person name="Macmil S.L."/>
            <person name="Magdelenat G."/>
            <person name="Matthews L."/>
            <person name="McCorrison J."/>
            <person name="Monaghan E.L."/>
            <person name="Mun J.H."/>
            <person name="Najar F.Z."/>
            <person name="Nicholson C."/>
            <person name="Noirot C."/>
            <person name="O'Bleness M."/>
            <person name="Paule C.R."/>
            <person name="Poulain J."/>
            <person name="Prion F."/>
            <person name="Qin B."/>
            <person name="Qu C."/>
            <person name="Retzel E.F."/>
            <person name="Riddle C."/>
            <person name="Sallet E."/>
            <person name="Samain S."/>
            <person name="Samson N."/>
            <person name="Sanders I."/>
            <person name="Saurat O."/>
            <person name="Scarpelli C."/>
            <person name="Schiex T."/>
            <person name="Segurens B."/>
            <person name="Severin A.J."/>
            <person name="Sherrier D.J."/>
            <person name="Shi R."/>
            <person name="Sims S."/>
            <person name="Singer S.R."/>
            <person name="Sinharoy S."/>
            <person name="Sterck L."/>
            <person name="Viollet A."/>
            <person name="Wang B.B."/>
            <person name="Wang K."/>
            <person name="Wang M."/>
            <person name="Wang X."/>
            <person name="Warfsmann J."/>
            <person name="Weissenbach J."/>
            <person name="White D.D."/>
            <person name="White J.D."/>
            <person name="Wiley G.B."/>
            <person name="Wincker P."/>
            <person name="Xing Y."/>
            <person name="Yang L."/>
            <person name="Yao Z."/>
            <person name="Ying F."/>
            <person name="Zhai J."/>
            <person name="Zhou L."/>
            <person name="Zuber A."/>
            <person name="Denarie J."/>
            <person name="Dixon R.A."/>
            <person name="May G.D."/>
            <person name="Schwartz D.C."/>
            <person name="Rogers J."/>
            <person name="Quetier F."/>
            <person name="Town C.D."/>
            <person name="Roe B.A."/>
        </authorList>
    </citation>
    <scope>NUCLEOTIDE SEQUENCE [LARGE SCALE GENOMIC DNA]</scope>
    <source>
        <strain evidence="1">A17</strain>
        <strain evidence="2 3">cv. Jemalong A17</strain>
    </source>
</reference>
<dbReference type="Gene3D" id="3.60.10.10">
    <property type="entry name" value="Endonuclease/exonuclease/phosphatase"/>
    <property type="match status" value="1"/>
</dbReference>
<evidence type="ECO:0000313" key="2">
    <source>
        <dbReference type="EnsemblPlants" id="KEH27765"/>
    </source>
</evidence>
<dbReference type="Proteomes" id="UP000002051">
    <property type="component" value="Chromosome 5"/>
</dbReference>
<evidence type="ECO:0008006" key="4">
    <source>
        <dbReference type="Google" id="ProtNLM"/>
    </source>
</evidence>
<dbReference type="EMBL" id="CM001221">
    <property type="protein sequence ID" value="KEH27765.1"/>
    <property type="molecule type" value="Genomic_DNA"/>
</dbReference>
<dbReference type="SUPFAM" id="SSF56219">
    <property type="entry name" value="DNase I-like"/>
    <property type="match status" value="1"/>
</dbReference>